<evidence type="ECO:0000259" key="3">
    <source>
        <dbReference type="Pfam" id="PF18962"/>
    </source>
</evidence>
<gene>
    <name evidence="4" type="ORF">SAMN05444008_104258</name>
</gene>
<feature type="signal peptide" evidence="1">
    <location>
        <begin position="1"/>
        <end position="19"/>
    </location>
</feature>
<dbReference type="InterPro" id="IPR013783">
    <property type="entry name" value="Ig-like_fold"/>
</dbReference>
<proteinExistence type="predicted"/>
<accession>A0A1M4YFA1</accession>
<reference evidence="4 5" key="1">
    <citation type="submission" date="2016-11" db="EMBL/GenBank/DDBJ databases">
        <authorList>
            <person name="Jaros S."/>
            <person name="Januszkiewicz K."/>
            <person name="Wedrychowicz H."/>
        </authorList>
    </citation>
    <scope>NUCLEOTIDE SEQUENCE [LARGE SCALE GENOMIC DNA]</scope>
    <source>
        <strain evidence="4 5">DSM 26897</strain>
    </source>
</reference>
<dbReference type="STRING" id="1302690.BUE76_15470"/>
<sequence>MRSVLLVVFAVIFVQSVHAADYYFSNAGNDARTASEARNPATPWKSIIKLNSIMASLKPGDRVLFKRGDIFYGKIRVTTSGTSSAPITYSAYGSGANPIISGFVNLTNWVNKGNGIYEVVNSKFPSCINMVTMNGLPKALGRWPNADAPLKGYMIAEAAASGTITDNELPSSPNWTGAELIVRTSHWTLDRFKVNTHVGTKLTFTQLSGTYKPLAKYGYFIQNHLRTLDKLGEWAYDNATKKLSMFFGSNSPANYDIQASMEEEPIDVYDADNVVFDNLQMEGGNENGIRIYSSNNAVVQNCEVRNSGIDGIAASITDNLKVLNNSIRTSHNIGIFLIGVTNNSLIRNNEIVASGLLAGMGPSSSNTSNGMRVNGTRNTVEYNVVDSSGYCGIQFTGDYTAIKNNLIRNFALTKDDAGGIYMTAKSGSTEVGRKIWNNIIEDGIGAKEGTNLSSTQQVSGIYLDNHVSGVDVRGNSVTRCGKVGIYIHNNTNITIENNTCFDNKAQMMLNHDDSNMPQLRNIKMKNNIFVSKDPKQTVAFFYTKVNDISSFGSIDSNYYSRPLDENVTIQGITYLYTSSQNSKNYSFDQWRGLYGHDRNSKKSVKTYASTVNKDEVFRYLVNATTSSKTFSLSGTYVDARNRQYSGSVSLEPYTSMVLMLVSSSSTSTTSSTTTNLAPVVKLTSPVSSSTYSAPGSIKVTASATDNDGSIVKVDFYAGTKLIRTEKVAPYTFTWSNVVAGTYSITAKAYDNKGKVATSSAVTVTVKSGTSSIVGNNNIEAMLPENEVVDQAQITLYPNPASSNINVRLQGNIKSGKAFVTISDASGRMVLKQAIVAANGTIVPLSIYNLPVGMYICNVIGEGFQYSSKFIKQ</sequence>
<dbReference type="Gene3D" id="2.60.40.10">
    <property type="entry name" value="Immunoglobulins"/>
    <property type="match status" value="1"/>
</dbReference>
<keyword evidence="5" id="KW-1185">Reference proteome</keyword>
<dbReference type="Proteomes" id="UP000184368">
    <property type="component" value="Unassembled WGS sequence"/>
</dbReference>
<dbReference type="SUPFAM" id="SSF51126">
    <property type="entry name" value="Pectin lyase-like"/>
    <property type="match status" value="2"/>
</dbReference>
<dbReference type="OrthoDB" id="976933at2"/>
<dbReference type="NCBIfam" id="TIGR03804">
    <property type="entry name" value="para_beta_helix"/>
    <property type="match status" value="1"/>
</dbReference>
<dbReference type="Pfam" id="PF13229">
    <property type="entry name" value="Beta_helix"/>
    <property type="match status" value="2"/>
</dbReference>
<dbReference type="AlphaFoldDB" id="A0A1M4YFA1"/>
<dbReference type="PANTHER" id="PTHR36453">
    <property type="entry name" value="SECRETED PROTEIN-RELATED"/>
    <property type="match status" value="1"/>
</dbReference>
<evidence type="ECO:0000256" key="1">
    <source>
        <dbReference type="SAM" id="SignalP"/>
    </source>
</evidence>
<dbReference type="Gene3D" id="2.160.20.10">
    <property type="entry name" value="Single-stranded right-handed beta-helix, Pectin lyase-like"/>
    <property type="match status" value="3"/>
</dbReference>
<dbReference type="InterPro" id="IPR006626">
    <property type="entry name" value="PbH1"/>
</dbReference>
<dbReference type="InterPro" id="IPR039448">
    <property type="entry name" value="Beta_helix"/>
</dbReference>
<dbReference type="InterPro" id="IPR022441">
    <property type="entry name" value="Para_beta_helix_rpt-2"/>
</dbReference>
<evidence type="ECO:0000313" key="4">
    <source>
        <dbReference type="EMBL" id="SHF04313.1"/>
    </source>
</evidence>
<feature type="domain" description="Secretion system C-terminal sorting" evidence="3">
    <location>
        <begin position="795"/>
        <end position="870"/>
    </location>
</feature>
<dbReference type="PANTHER" id="PTHR36453:SF1">
    <property type="entry name" value="RIGHT HANDED BETA HELIX DOMAIN-CONTAINING PROTEIN"/>
    <property type="match status" value="1"/>
</dbReference>
<dbReference type="Pfam" id="PF17957">
    <property type="entry name" value="Big_7"/>
    <property type="match status" value="1"/>
</dbReference>
<evidence type="ECO:0000259" key="2">
    <source>
        <dbReference type="Pfam" id="PF13229"/>
    </source>
</evidence>
<feature type="domain" description="Right handed beta helix" evidence="2">
    <location>
        <begin position="265"/>
        <end position="353"/>
    </location>
</feature>
<feature type="domain" description="Right handed beta helix" evidence="2">
    <location>
        <begin position="370"/>
        <end position="530"/>
    </location>
</feature>
<evidence type="ECO:0000313" key="5">
    <source>
        <dbReference type="Proteomes" id="UP000184368"/>
    </source>
</evidence>
<organism evidence="4 5">
    <name type="scientific">Cnuella takakiae</name>
    <dbReference type="NCBI Taxonomy" id="1302690"/>
    <lineage>
        <taxon>Bacteria</taxon>
        <taxon>Pseudomonadati</taxon>
        <taxon>Bacteroidota</taxon>
        <taxon>Chitinophagia</taxon>
        <taxon>Chitinophagales</taxon>
        <taxon>Chitinophagaceae</taxon>
        <taxon>Cnuella</taxon>
    </lineage>
</organism>
<protein>
    <submittedName>
        <fullName evidence="4">Por secretion system C-terminal sorting domain-containing protein</fullName>
    </submittedName>
</protein>
<dbReference type="InterPro" id="IPR012334">
    <property type="entry name" value="Pectin_lyas_fold"/>
</dbReference>
<dbReference type="EMBL" id="FQUO01000004">
    <property type="protein sequence ID" value="SHF04313.1"/>
    <property type="molecule type" value="Genomic_DNA"/>
</dbReference>
<dbReference type="RefSeq" id="WP_073041459.1">
    <property type="nucleotide sequence ID" value="NZ_FQUO01000004.1"/>
</dbReference>
<dbReference type="InterPro" id="IPR026444">
    <property type="entry name" value="Secre_tail"/>
</dbReference>
<dbReference type="SMART" id="SM00710">
    <property type="entry name" value="PbH1"/>
    <property type="match status" value="8"/>
</dbReference>
<dbReference type="InterPro" id="IPR011050">
    <property type="entry name" value="Pectin_lyase_fold/virulence"/>
</dbReference>
<dbReference type="NCBIfam" id="TIGR04183">
    <property type="entry name" value="Por_Secre_tail"/>
    <property type="match status" value="1"/>
</dbReference>
<dbReference type="Pfam" id="PF18962">
    <property type="entry name" value="Por_Secre_tail"/>
    <property type="match status" value="1"/>
</dbReference>
<keyword evidence="1" id="KW-0732">Signal</keyword>
<feature type="chain" id="PRO_5012522149" evidence="1">
    <location>
        <begin position="20"/>
        <end position="872"/>
    </location>
</feature>
<name>A0A1M4YFA1_9BACT</name>